<dbReference type="STRING" id="89093.SAMN04488558_10967"/>
<name>A0A1H9FJD6_9LACT</name>
<keyword evidence="9" id="KW-1185">Reference proteome</keyword>
<dbReference type="Pfam" id="PF03180">
    <property type="entry name" value="Lipoprotein_9"/>
    <property type="match status" value="1"/>
</dbReference>
<dbReference type="EMBL" id="FOEN01000009">
    <property type="protein sequence ID" value="SEQ38006.1"/>
    <property type="molecule type" value="Genomic_DNA"/>
</dbReference>
<evidence type="ECO:0000256" key="1">
    <source>
        <dbReference type="ARBA" id="ARBA00004635"/>
    </source>
</evidence>
<dbReference type="OrthoDB" id="9812878at2"/>
<evidence type="ECO:0000256" key="2">
    <source>
        <dbReference type="ARBA" id="ARBA00022729"/>
    </source>
</evidence>
<organism evidence="8 9">
    <name type="scientific">Ignavigranum ruoffiae</name>
    <dbReference type="NCBI Taxonomy" id="89093"/>
    <lineage>
        <taxon>Bacteria</taxon>
        <taxon>Bacillati</taxon>
        <taxon>Bacillota</taxon>
        <taxon>Bacilli</taxon>
        <taxon>Lactobacillales</taxon>
        <taxon>Aerococcaceae</taxon>
        <taxon>Ignavigranum</taxon>
    </lineage>
</organism>
<dbReference type="RefSeq" id="WP_092572437.1">
    <property type="nucleotide sequence ID" value="NZ_FOEN01000009.1"/>
</dbReference>
<keyword evidence="2 7" id="KW-0732">Signal</keyword>
<dbReference type="PIRSF" id="PIRSF002854">
    <property type="entry name" value="MetQ"/>
    <property type="match status" value="1"/>
</dbReference>
<dbReference type="InterPro" id="IPR004872">
    <property type="entry name" value="Lipoprotein_NlpA"/>
</dbReference>
<accession>A0A1H9FJD6</accession>
<evidence type="ECO:0000256" key="4">
    <source>
        <dbReference type="ARBA" id="ARBA00023139"/>
    </source>
</evidence>
<dbReference type="GO" id="GO:0016020">
    <property type="term" value="C:membrane"/>
    <property type="evidence" value="ECO:0007669"/>
    <property type="project" value="UniProtKB-SubCell"/>
</dbReference>
<comment type="subcellular location">
    <subcellularLocation>
        <location evidence="1">Membrane</location>
        <topology evidence="1">Lipid-anchor</topology>
    </subcellularLocation>
</comment>
<dbReference type="PANTHER" id="PTHR30429:SF1">
    <property type="entry name" value="D-METHIONINE-BINDING LIPOPROTEIN METQ-RELATED"/>
    <property type="match status" value="1"/>
</dbReference>
<gene>
    <name evidence="8" type="ORF">SAMN04488558_10967</name>
</gene>
<feature type="chain" id="PRO_5011508959" description="Lipoprotein" evidence="7">
    <location>
        <begin position="28"/>
        <end position="275"/>
    </location>
</feature>
<dbReference type="SUPFAM" id="SSF53850">
    <property type="entry name" value="Periplasmic binding protein-like II"/>
    <property type="match status" value="1"/>
</dbReference>
<sequence>MKKIVKVFAAVLVLLATVFQLDQVALAEGEFEGEQAKVGVVSDNELAVWEFVADKAKEEGIDLEIVQFTDYVQPNEALANGSLDLNAFQHTAFLNDWNKANDGELEPIGFTYVSPMGAYSQKIKKLEELPEGAKIAIPNDPTNGGRALLLLQSAGLIKVDEAAGVLATVDDVTENPKNLEFEELDAAQVAISLADVDLAVINTNFAIDNDLSLKDALFVDSDNPAELNEEYKNTITVRGEDKDNKLYQHIVELYQSKDVADKIVETSNEADVAAW</sequence>
<keyword evidence="3" id="KW-0472">Membrane</keyword>
<dbReference type="Proteomes" id="UP000198833">
    <property type="component" value="Unassembled WGS sequence"/>
</dbReference>
<dbReference type="Gene3D" id="3.40.190.10">
    <property type="entry name" value="Periplasmic binding protein-like II"/>
    <property type="match status" value="2"/>
</dbReference>
<evidence type="ECO:0000256" key="7">
    <source>
        <dbReference type="SAM" id="SignalP"/>
    </source>
</evidence>
<feature type="signal peptide" evidence="7">
    <location>
        <begin position="1"/>
        <end position="27"/>
    </location>
</feature>
<reference evidence="8 9" key="1">
    <citation type="submission" date="2016-10" db="EMBL/GenBank/DDBJ databases">
        <authorList>
            <person name="de Groot N.N."/>
        </authorList>
    </citation>
    <scope>NUCLEOTIDE SEQUENCE [LARGE SCALE GENOMIC DNA]</scope>
    <source>
        <strain evidence="8 9">DSM 15695</strain>
    </source>
</reference>
<evidence type="ECO:0000313" key="9">
    <source>
        <dbReference type="Proteomes" id="UP000198833"/>
    </source>
</evidence>
<dbReference type="AlphaFoldDB" id="A0A1H9FJD6"/>
<evidence type="ECO:0000256" key="3">
    <source>
        <dbReference type="ARBA" id="ARBA00023136"/>
    </source>
</evidence>
<comment type="similarity">
    <text evidence="6">Belongs to the nlpA lipoprotein family.</text>
</comment>
<evidence type="ECO:0000256" key="6">
    <source>
        <dbReference type="PIRNR" id="PIRNR002854"/>
    </source>
</evidence>
<dbReference type="PANTHER" id="PTHR30429">
    <property type="entry name" value="D-METHIONINE-BINDING LIPOPROTEIN METQ"/>
    <property type="match status" value="1"/>
</dbReference>
<evidence type="ECO:0000256" key="5">
    <source>
        <dbReference type="ARBA" id="ARBA00023288"/>
    </source>
</evidence>
<protein>
    <recommendedName>
        <fullName evidence="6">Lipoprotein</fullName>
    </recommendedName>
</protein>
<dbReference type="CDD" id="cd13598">
    <property type="entry name" value="PBP2_lipoprotein_IlpA_like"/>
    <property type="match status" value="1"/>
</dbReference>
<evidence type="ECO:0000313" key="8">
    <source>
        <dbReference type="EMBL" id="SEQ38006.1"/>
    </source>
</evidence>
<proteinExistence type="inferred from homology"/>
<keyword evidence="5 6" id="KW-0449">Lipoprotein</keyword>
<keyword evidence="4" id="KW-0564">Palmitate</keyword>